<evidence type="ECO:0000256" key="4">
    <source>
        <dbReference type="ARBA" id="ARBA00023163"/>
    </source>
</evidence>
<evidence type="ECO:0000256" key="2">
    <source>
        <dbReference type="ARBA" id="ARBA00023015"/>
    </source>
</evidence>
<protein>
    <submittedName>
        <fullName evidence="9">E2F5 factor</fullName>
    </submittedName>
</protein>
<dbReference type="PANTHER" id="PTHR12081:SF35">
    <property type="entry name" value="TRANSCRIPTION FACTOR E2F5"/>
    <property type="match status" value="1"/>
</dbReference>
<dbReference type="GO" id="GO:0000978">
    <property type="term" value="F:RNA polymerase II cis-regulatory region sequence-specific DNA binding"/>
    <property type="evidence" value="ECO:0007669"/>
    <property type="project" value="InterPro"/>
</dbReference>
<keyword evidence="6" id="KW-0175">Coiled coil</keyword>
<dbReference type="InterPro" id="IPR032198">
    <property type="entry name" value="E2F_CC-MB"/>
</dbReference>
<dbReference type="Gene3D" id="6.10.250.540">
    <property type="match status" value="1"/>
</dbReference>
<keyword evidence="4 5" id="KW-0804">Transcription</keyword>
<dbReference type="GO" id="GO:0046983">
    <property type="term" value="F:protein dimerization activity"/>
    <property type="evidence" value="ECO:0007669"/>
    <property type="project" value="InterPro"/>
</dbReference>
<gene>
    <name evidence="9" type="primary">E2f5</name>
    <name evidence="9" type="ORF">SETKIR_R09723</name>
</gene>
<dbReference type="SUPFAM" id="SSF144074">
    <property type="entry name" value="E2F-DP heterodimerization region"/>
    <property type="match status" value="1"/>
</dbReference>
<evidence type="ECO:0000313" key="9">
    <source>
        <dbReference type="EMBL" id="NXL14942.1"/>
    </source>
</evidence>
<evidence type="ECO:0000256" key="1">
    <source>
        <dbReference type="ARBA" id="ARBA00010940"/>
    </source>
</evidence>
<evidence type="ECO:0000256" key="7">
    <source>
        <dbReference type="SAM" id="MobiDB-lite"/>
    </source>
</evidence>
<organism evidence="9 10">
    <name type="scientific">Setophaga kirtlandii</name>
    <name type="common">Kirtland's warbler</name>
    <name type="synonym">Dendroica kirtlandii</name>
    <dbReference type="NCBI Taxonomy" id="298831"/>
    <lineage>
        <taxon>Eukaryota</taxon>
        <taxon>Metazoa</taxon>
        <taxon>Chordata</taxon>
        <taxon>Craniata</taxon>
        <taxon>Vertebrata</taxon>
        <taxon>Euteleostomi</taxon>
        <taxon>Archelosauria</taxon>
        <taxon>Archosauria</taxon>
        <taxon>Dinosauria</taxon>
        <taxon>Saurischia</taxon>
        <taxon>Theropoda</taxon>
        <taxon>Coelurosauria</taxon>
        <taxon>Aves</taxon>
        <taxon>Neognathae</taxon>
        <taxon>Neoaves</taxon>
        <taxon>Telluraves</taxon>
        <taxon>Australaves</taxon>
        <taxon>Passeriformes</taxon>
        <taxon>Passeroidea</taxon>
        <taxon>Parulidae</taxon>
        <taxon>Setophaga</taxon>
    </lineage>
</organism>
<dbReference type="AlphaFoldDB" id="A0A7L0QC69"/>
<accession>A0A7L0QC69</accession>
<name>A0A7L0QC69_SETKR</name>
<dbReference type="Pfam" id="PF02319">
    <property type="entry name" value="WHD_E2F_TDP"/>
    <property type="match status" value="1"/>
</dbReference>
<feature type="coiled-coil region" evidence="6">
    <location>
        <begin position="45"/>
        <end position="72"/>
    </location>
</feature>
<sequence>AADTLAVRQKRRIYDITNVLEGIDLIEKKSKNSIQWKGVGAGCNTKEVIDRLRYLEAEIEDLELKEKELDQQKLWLQQSIKNVMDDSTNHQYPFKLIVCTLDLELKQQLKYICNCFNGDTLLAIQAPCGTQLEVPRPEMGQNGQNKYQINLKSSSGPIHVLLINKESSSSKPTVFPVPPPDDLAQPPSQPAAPVTPLKPAAAPPNPPEQRDPNQGQELAPAAAADAPSGNISGDIIDELMSSDVFPLLRLSPTPGDDYNFNLDDNEGVCDLFDVQILNY</sequence>
<dbReference type="Pfam" id="PF16421">
    <property type="entry name" value="E2F_CC-MB"/>
    <property type="match status" value="1"/>
</dbReference>
<dbReference type="PANTHER" id="PTHR12081">
    <property type="entry name" value="TRANSCRIPTION FACTOR E2F"/>
    <property type="match status" value="1"/>
</dbReference>
<dbReference type="CDD" id="cd14660">
    <property type="entry name" value="E2F_DD"/>
    <property type="match status" value="1"/>
</dbReference>
<dbReference type="SUPFAM" id="SSF46785">
    <property type="entry name" value="Winged helix' DNA-binding domain"/>
    <property type="match status" value="1"/>
</dbReference>
<dbReference type="Gene3D" id="1.10.10.10">
    <property type="entry name" value="Winged helix-like DNA-binding domain superfamily/Winged helix DNA-binding domain"/>
    <property type="match status" value="1"/>
</dbReference>
<reference evidence="9 10" key="1">
    <citation type="submission" date="2019-09" db="EMBL/GenBank/DDBJ databases">
        <title>Bird 10,000 Genomes (B10K) Project - Family phase.</title>
        <authorList>
            <person name="Zhang G."/>
        </authorList>
    </citation>
    <scope>NUCLEOTIDE SEQUENCE [LARGE SCALE GENOMIC DNA]</scope>
    <source>
        <strain evidence="9">B10K-DU-001-45</strain>
        <tissue evidence="9">Muscle</tissue>
    </source>
</reference>
<dbReference type="FunFam" id="1.10.10.10:FF:000430">
    <property type="entry name" value="Transcription factor E2F4"/>
    <property type="match status" value="1"/>
</dbReference>
<evidence type="ECO:0000256" key="6">
    <source>
        <dbReference type="SAM" id="Coils"/>
    </source>
</evidence>
<feature type="region of interest" description="Disordered" evidence="7">
    <location>
        <begin position="169"/>
        <end position="234"/>
    </location>
</feature>
<dbReference type="InterPro" id="IPR036388">
    <property type="entry name" value="WH-like_DNA-bd_sf"/>
</dbReference>
<proteinExistence type="inferred from homology"/>
<evidence type="ECO:0000256" key="5">
    <source>
        <dbReference type="RuleBase" id="RU003796"/>
    </source>
</evidence>
<dbReference type="InterPro" id="IPR003316">
    <property type="entry name" value="E2F_WHTH_DNA-bd_dom"/>
</dbReference>
<dbReference type="GO" id="GO:0090575">
    <property type="term" value="C:RNA polymerase II transcription regulator complex"/>
    <property type="evidence" value="ECO:0007669"/>
    <property type="project" value="TreeGrafter"/>
</dbReference>
<comment type="caution">
    <text evidence="9">The sequence shown here is derived from an EMBL/GenBank/DDBJ whole genome shotgun (WGS) entry which is preliminary data.</text>
</comment>
<dbReference type="EMBL" id="VXAS01003816">
    <property type="protein sequence ID" value="NXL14942.1"/>
    <property type="molecule type" value="Genomic_DNA"/>
</dbReference>
<feature type="compositionally biased region" description="Low complexity" evidence="7">
    <location>
        <begin position="182"/>
        <end position="200"/>
    </location>
</feature>
<feature type="domain" description="E2F/DP family winged-helix DNA-binding" evidence="8">
    <location>
        <begin position="1"/>
        <end position="38"/>
    </location>
</feature>
<evidence type="ECO:0000256" key="3">
    <source>
        <dbReference type="ARBA" id="ARBA00023125"/>
    </source>
</evidence>
<keyword evidence="10" id="KW-1185">Reference proteome</keyword>
<keyword evidence="3 5" id="KW-0238">DNA-binding</keyword>
<feature type="non-terminal residue" evidence="9">
    <location>
        <position position="279"/>
    </location>
</feature>
<dbReference type="InterPro" id="IPR037241">
    <property type="entry name" value="E2F-DP_heterodim"/>
</dbReference>
<keyword evidence="2 5" id="KW-0805">Transcription regulation</keyword>
<feature type="non-terminal residue" evidence="9">
    <location>
        <position position="1"/>
    </location>
</feature>
<dbReference type="Proteomes" id="UP000550059">
    <property type="component" value="Unassembled WGS sequence"/>
</dbReference>
<dbReference type="InterPro" id="IPR036390">
    <property type="entry name" value="WH_DNA-bd_sf"/>
</dbReference>
<dbReference type="GO" id="GO:0000981">
    <property type="term" value="F:DNA-binding transcription factor activity, RNA polymerase II-specific"/>
    <property type="evidence" value="ECO:0007669"/>
    <property type="project" value="TreeGrafter"/>
</dbReference>
<comment type="subcellular location">
    <subcellularLocation>
        <location evidence="5">Nucleus</location>
    </subcellularLocation>
</comment>
<dbReference type="SMART" id="SM01372">
    <property type="entry name" value="E2F_TDP"/>
    <property type="match status" value="1"/>
</dbReference>
<comment type="similarity">
    <text evidence="1 5">Belongs to the E2F/DP family.</text>
</comment>
<dbReference type="InterPro" id="IPR015633">
    <property type="entry name" value="E2F"/>
</dbReference>
<evidence type="ECO:0000259" key="8">
    <source>
        <dbReference type="SMART" id="SM01372"/>
    </source>
</evidence>
<keyword evidence="5" id="KW-0539">Nucleus</keyword>
<evidence type="ECO:0000313" key="10">
    <source>
        <dbReference type="Proteomes" id="UP000550059"/>
    </source>
</evidence>